<evidence type="ECO:0000313" key="2">
    <source>
        <dbReference type="Proteomes" id="UP000818266"/>
    </source>
</evidence>
<dbReference type="InterPro" id="IPR036038">
    <property type="entry name" value="Aminotransferase-like"/>
</dbReference>
<keyword evidence="2" id="KW-1185">Reference proteome</keyword>
<keyword evidence="1" id="KW-0808">Transferase</keyword>
<gene>
    <name evidence="1" type="ORF">FK219_003690</name>
</gene>
<keyword evidence="1" id="KW-0032">Aminotransferase</keyword>
<dbReference type="SUPFAM" id="SSF56752">
    <property type="entry name" value="D-aminoacid aminotransferase-like PLP-dependent enzymes"/>
    <property type="match status" value="1"/>
</dbReference>
<protein>
    <submittedName>
        <fullName evidence="1">Aminotransferase class IV</fullName>
    </submittedName>
</protein>
<dbReference type="AlphaFoldDB" id="A0A9E5JMU9"/>
<sequence length="265" mass="28968">MSEALHVWRGSTATDGPWQPVDWCDPHAGAVLAADSWRVVDGAARGLHHHRDRFLGSVAALLGEATEPQAFWSAALALIPSEGDWFPRVELRARGEGAQLSLRVRPTPATSTEAVVATAPHDPRIQPRIKGPDLESLQRLRTLVQPHGAQEAIILTPTAEVVEGAYSSLVWWRDGVLHRVDDALPRIPSVTERIVTDAATAEGVEVRAVQAHPRDFDGAELWVLSALHGLRVATDWVQGPQLVVEPGRAERGRVWLDAARRPLLH</sequence>
<dbReference type="Gene3D" id="3.20.10.10">
    <property type="entry name" value="D-amino Acid Aminotransferase, subunit A, domain 2"/>
    <property type="match status" value="1"/>
</dbReference>
<dbReference type="InterPro" id="IPR001544">
    <property type="entry name" value="Aminotrans_IV"/>
</dbReference>
<accession>A0A9E5JMU9</accession>
<dbReference type="RefSeq" id="WP_152583080.1">
    <property type="nucleotide sequence ID" value="NZ_VIKT02000004.1"/>
</dbReference>
<dbReference type="OrthoDB" id="4570776at2"/>
<reference evidence="1 2" key="1">
    <citation type="submission" date="2020-03" db="EMBL/GenBank/DDBJ databases">
        <title>Chryseoglobus sp. isolated from a deep-sea seamount.</title>
        <authorList>
            <person name="Zhang D.-C."/>
        </authorList>
    </citation>
    <scope>NUCLEOTIDE SEQUENCE [LARGE SCALE GENOMIC DNA]</scope>
    <source>
        <strain evidence="1 2">KN1116</strain>
    </source>
</reference>
<organism evidence="1 2">
    <name type="scientific">Microcella pacifica</name>
    <dbReference type="NCBI Taxonomy" id="2591847"/>
    <lineage>
        <taxon>Bacteria</taxon>
        <taxon>Bacillati</taxon>
        <taxon>Actinomycetota</taxon>
        <taxon>Actinomycetes</taxon>
        <taxon>Micrococcales</taxon>
        <taxon>Microbacteriaceae</taxon>
        <taxon>Microcella</taxon>
    </lineage>
</organism>
<dbReference type="Proteomes" id="UP000818266">
    <property type="component" value="Unassembled WGS sequence"/>
</dbReference>
<name>A0A9E5JMU9_9MICO</name>
<proteinExistence type="predicted"/>
<evidence type="ECO:0000313" key="1">
    <source>
        <dbReference type="EMBL" id="NHF62352.1"/>
    </source>
</evidence>
<dbReference type="Pfam" id="PF01063">
    <property type="entry name" value="Aminotran_4"/>
    <property type="match status" value="1"/>
</dbReference>
<dbReference type="InterPro" id="IPR043132">
    <property type="entry name" value="BCAT-like_C"/>
</dbReference>
<dbReference type="EMBL" id="VIKT02000004">
    <property type="protein sequence ID" value="NHF62352.1"/>
    <property type="molecule type" value="Genomic_DNA"/>
</dbReference>
<dbReference type="GO" id="GO:0008483">
    <property type="term" value="F:transaminase activity"/>
    <property type="evidence" value="ECO:0007669"/>
    <property type="project" value="UniProtKB-KW"/>
</dbReference>
<comment type="caution">
    <text evidence="1">The sequence shown here is derived from an EMBL/GenBank/DDBJ whole genome shotgun (WGS) entry which is preliminary data.</text>
</comment>